<proteinExistence type="predicted"/>
<organism evidence="3 4">
    <name type="scientific">Cyclophragma undans nucleopolyhedrovirus</name>
    <dbReference type="NCBI Taxonomy" id="1906244"/>
    <lineage>
        <taxon>Viruses</taxon>
        <taxon>Viruses incertae sedis</taxon>
        <taxon>Naldaviricetes</taxon>
        <taxon>Lefavirales</taxon>
        <taxon>Baculoviridae</taxon>
        <taxon>Alphabaculovirus</taxon>
        <taxon>Alphabaculovirus cycundantis</taxon>
    </lineage>
</organism>
<name>A0A288Q818_9ABAC</name>
<dbReference type="PANTHER" id="PTHR34823">
    <property type="entry name" value="GLCNAC-BINDING PROTEIN A"/>
    <property type="match status" value="1"/>
</dbReference>
<protein>
    <submittedName>
        <fullName evidence="3">Gp37</fullName>
    </submittedName>
</protein>
<dbReference type="EMBL" id="KT957089">
    <property type="protein sequence ID" value="AOT85546.1"/>
    <property type="molecule type" value="Genomic_DNA"/>
</dbReference>
<dbReference type="InterPro" id="IPR014756">
    <property type="entry name" value="Ig_E-set"/>
</dbReference>
<sequence length="339" mass="38896">MNILIVIFFIAPMVRSHGYLSAPVARQYKCYSDGNFWDPSNGDAIPDEACRNAYKKVYYKYIAVNEPPSTAAAAAQYMFQQYHEYAAIAGPKYRDFDMIKRSVVPHTLCGAGSHDRTALYGDKSGMDESFHNWRPNVLYLNRYRSAFDMNVHFCPTAVHEPSYFEVYITRPDWDRRAPVTWQQLEFIGGNESQLVPNTDDALCDNSLIYSIPVSIPYRAGQFVMYVRWQRIDVVGEGFYNCADILFEDDRGENISGDGCRYERAAKAVNMQLRKIYKWTDNDDDDYDDDDYYHYECNKSAPLGLHSSNTPSYKRWQRDRSRSGAAVAVTNTIGEAIDAL</sequence>
<keyword evidence="1" id="KW-0732">Signal</keyword>
<dbReference type="Pfam" id="PF03067">
    <property type="entry name" value="LPMO_10"/>
    <property type="match status" value="1"/>
</dbReference>
<dbReference type="SUPFAM" id="SSF81296">
    <property type="entry name" value="E set domains"/>
    <property type="match status" value="1"/>
</dbReference>
<dbReference type="KEGG" id="vg:65101908"/>
<evidence type="ECO:0000259" key="2">
    <source>
        <dbReference type="Pfam" id="PF03067"/>
    </source>
</evidence>
<dbReference type="CDD" id="cd21178">
    <property type="entry name" value="Fusolin-like"/>
    <property type="match status" value="1"/>
</dbReference>
<dbReference type="PANTHER" id="PTHR34823:SF1">
    <property type="entry name" value="CHITIN-BINDING TYPE-4 DOMAIN-CONTAINING PROTEIN"/>
    <property type="match status" value="1"/>
</dbReference>
<evidence type="ECO:0000313" key="4">
    <source>
        <dbReference type="Proteomes" id="UP000502721"/>
    </source>
</evidence>
<keyword evidence="4" id="KW-1185">Reference proteome</keyword>
<feature type="domain" description="Chitin-binding type-4" evidence="2">
    <location>
        <begin position="17"/>
        <end position="244"/>
    </location>
</feature>
<evidence type="ECO:0000313" key="3">
    <source>
        <dbReference type="EMBL" id="AOT85546.1"/>
    </source>
</evidence>
<dbReference type="RefSeq" id="YP_010086690.1">
    <property type="nucleotide sequence ID" value="NC_055467.1"/>
</dbReference>
<evidence type="ECO:0000256" key="1">
    <source>
        <dbReference type="ARBA" id="ARBA00022729"/>
    </source>
</evidence>
<dbReference type="Proteomes" id="UP000502721">
    <property type="component" value="Segment"/>
</dbReference>
<dbReference type="InterPro" id="IPR051024">
    <property type="entry name" value="GlcNAc_Chitin_IntDeg"/>
</dbReference>
<reference evidence="3" key="1">
    <citation type="submission" date="2018-05" db="EMBL/GenBank/DDBJ databases">
        <title>Genome sequence and analysis of Cyclophragma undans nucleopolyhedrovirus: a distinct group I alphabaculovirus.</title>
        <authorList>
            <person name="Zhu Z."/>
            <person name="Yin F."/>
            <person name="Liu X."/>
            <person name="Hou D."/>
            <person name="Wang J."/>
            <person name="Zhang L."/>
            <person name="Arif B."/>
            <person name="Wang H."/>
            <person name="Deng F."/>
            <person name="Hu Z."/>
        </authorList>
    </citation>
    <scope>NUCLEOTIDE SEQUENCE [LARGE SCALE GENOMIC DNA]</scope>
    <source>
        <strain evidence="3">Whiov</strain>
    </source>
</reference>
<dbReference type="InterPro" id="IPR004302">
    <property type="entry name" value="Cellulose/chitin-bd_N"/>
</dbReference>
<accession>A0A288Q818</accession>
<dbReference type="GeneID" id="65101908"/>
<dbReference type="Gene3D" id="2.70.50.50">
    <property type="entry name" value="chitin-binding protein cbp21"/>
    <property type="match status" value="1"/>
</dbReference>